<protein>
    <recommendedName>
        <fullName evidence="5">Glycosyltransferase</fullName>
        <ecNumber evidence="5">2.4.1.-</ecNumber>
    </recommendedName>
</protein>
<dbReference type="AlphaFoldDB" id="A0A6A2ZMH4"/>
<keyword evidence="3 4" id="KW-0808">Transferase</keyword>
<sequence length="494" mass="55477">MGSLSDQPHFVLFPFMAQGHLLPMVDIGRLLAQRDTVVTIVTTPRNAGRVRKTVDRAVESGRPIRLVQLEFPGKEEGLSDGVENIDMMYSVEDFNKFFTAANKMGAAVEKLFEELTPRPSCIISDMCLFYTRKIAAKFHVPRISFHGFCCFCLLCLHNIHSSTVLETVTSDSEYFAVPGLAEKVEFTKAQLPSRHNDETWDEITKQIAEADRESYGVVINTFEELESAYVDEYRKVRKAWCIGPVSLSHKDESDKAERGNKASINEKQCLQWLDSQETNSVIYACLGSISSVRCPELIELGLGLEASNKPFIWVLRGNETSDEVDTWIKEDGFEDRTKGRGLVVKGWAPQVLILSHPAIGGFLTHCGWNSTIEGISAGVPLITFPLFADQFCNEKLVVQILKIGVSLGADIPTATYLEKYGFKLKKEQVQNAIHQLMDEGDEAIERRKRAKEFREKAVNAVEVGGSSYLNMTLLIQDINQQYRKMSSNSIRDEI</sequence>
<dbReference type="FunFam" id="3.40.50.2000:FF:000047">
    <property type="entry name" value="Glycosyltransferase"/>
    <property type="match status" value="1"/>
</dbReference>
<dbReference type="InterPro" id="IPR002213">
    <property type="entry name" value="UDP_glucos_trans"/>
</dbReference>
<dbReference type="OrthoDB" id="5835829at2759"/>
<proteinExistence type="inferred from homology"/>
<dbReference type="SUPFAM" id="SSF53756">
    <property type="entry name" value="UDP-Glycosyltransferase/glycogen phosphorylase"/>
    <property type="match status" value="1"/>
</dbReference>
<dbReference type="CDD" id="cd03784">
    <property type="entry name" value="GT1_Gtf-like"/>
    <property type="match status" value="1"/>
</dbReference>
<dbReference type="EC" id="2.4.1.-" evidence="5"/>
<feature type="domain" description="Glycosyltransferase N-terminal" evidence="6">
    <location>
        <begin position="11"/>
        <end position="245"/>
    </location>
</feature>
<keyword evidence="2 4" id="KW-0328">Glycosyltransferase</keyword>
<dbReference type="GO" id="GO:0035251">
    <property type="term" value="F:UDP-glucosyltransferase activity"/>
    <property type="evidence" value="ECO:0007669"/>
    <property type="project" value="TreeGrafter"/>
</dbReference>
<dbReference type="Proteomes" id="UP000436088">
    <property type="component" value="Unassembled WGS sequence"/>
</dbReference>
<dbReference type="Gene3D" id="3.40.50.2000">
    <property type="entry name" value="Glycogen Phosphorylase B"/>
    <property type="match status" value="2"/>
</dbReference>
<accession>A0A6A2ZMH4</accession>
<dbReference type="FunFam" id="3.40.50.2000:FF:000071">
    <property type="entry name" value="Glycosyltransferase"/>
    <property type="match status" value="1"/>
</dbReference>
<evidence type="ECO:0000256" key="4">
    <source>
        <dbReference type="RuleBase" id="RU003718"/>
    </source>
</evidence>
<evidence type="ECO:0000259" key="6">
    <source>
        <dbReference type="Pfam" id="PF26168"/>
    </source>
</evidence>
<name>A0A6A2ZMH4_HIBSY</name>
<evidence type="ECO:0000256" key="5">
    <source>
        <dbReference type="RuleBase" id="RU362057"/>
    </source>
</evidence>
<evidence type="ECO:0000256" key="2">
    <source>
        <dbReference type="ARBA" id="ARBA00022676"/>
    </source>
</evidence>
<dbReference type="Pfam" id="PF00201">
    <property type="entry name" value="UDPGT"/>
    <property type="match status" value="1"/>
</dbReference>
<dbReference type="EMBL" id="VEPZ02001133">
    <property type="protein sequence ID" value="KAE8692509.1"/>
    <property type="molecule type" value="Genomic_DNA"/>
</dbReference>
<evidence type="ECO:0000313" key="7">
    <source>
        <dbReference type="EMBL" id="KAE8692509.1"/>
    </source>
</evidence>
<organism evidence="7 8">
    <name type="scientific">Hibiscus syriacus</name>
    <name type="common">Rose of Sharon</name>
    <dbReference type="NCBI Taxonomy" id="106335"/>
    <lineage>
        <taxon>Eukaryota</taxon>
        <taxon>Viridiplantae</taxon>
        <taxon>Streptophyta</taxon>
        <taxon>Embryophyta</taxon>
        <taxon>Tracheophyta</taxon>
        <taxon>Spermatophyta</taxon>
        <taxon>Magnoliopsida</taxon>
        <taxon>eudicotyledons</taxon>
        <taxon>Gunneridae</taxon>
        <taxon>Pentapetalae</taxon>
        <taxon>rosids</taxon>
        <taxon>malvids</taxon>
        <taxon>Malvales</taxon>
        <taxon>Malvaceae</taxon>
        <taxon>Malvoideae</taxon>
        <taxon>Hibiscus</taxon>
    </lineage>
</organism>
<comment type="caution">
    <text evidence="7">The sequence shown here is derived from an EMBL/GenBank/DDBJ whole genome shotgun (WGS) entry which is preliminary data.</text>
</comment>
<dbReference type="PROSITE" id="PS00375">
    <property type="entry name" value="UDPGT"/>
    <property type="match status" value="1"/>
</dbReference>
<evidence type="ECO:0000313" key="8">
    <source>
        <dbReference type="Proteomes" id="UP000436088"/>
    </source>
</evidence>
<reference evidence="7" key="1">
    <citation type="submission" date="2019-09" db="EMBL/GenBank/DDBJ databases">
        <title>Draft genome information of white flower Hibiscus syriacus.</title>
        <authorList>
            <person name="Kim Y.-M."/>
        </authorList>
    </citation>
    <scope>NUCLEOTIDE SEQUENCE [LARGE SCALE GENOMIC DNA]</scope>
    <source>
        <strain evidence="7">YM2019G1</strain>
    </source>
</reference>
<keyword evidence="8" id="KW-1185">Reference proteome</keyword>
<dbReference type="InterPro" id="IPR035595">
    <property type="entry name" value="UDP_glycos_trans_CS"/>
</dbReference>
<dbReference type="Pfam" id="PF26168">
    <property type="entry name" value="Glyco_transf_N"/>
    <property type="match status" value="1"/>
</dbReference>
<dbReference type="InterPro" id="IPR058980">
    <property type="entry name" value="Glyco_transf_N"/>
</dbReference>
<gene>
    <name evidence="7" type="ORF">F3Y22_tig00110833pilonHSYRG00194</name>
</gene>
<dbReference type="PANTHER" id="PTHR48047:SF229">
    <property type="entry name" value="UDP-GLYCOSYLTRANSFERASE 73C3-RELATED"/>
    <property type="match status" value="1"/>
</dbReference>
<evidence type="ECO:0000256" key="3">
    <source>
        <dbReference type="ARBA" id="ARBA00022679"/>
    </source>
</evidence>
<dbReference type="PANTHER" id="PTHR48047">
    <property type="entry name" value="GLYCOSYLTRANSFERASE"/>
    <property type="match status" value="1"/>
</dbReference>
<comment type="similarity">
    <text evidence="1 4">Belongs to the UDP-glycosyltransferase family.</text>
</comment>
<evidence type="ECO:0000256" key="1">
    <source>
        <dbReference type="ARBA" id="ARBA00009995"/>
    </source>
</evidence>